<organism evidence="1 2">
    <name type="scientific">Sporolactobacillus laevolacticus DSM 442</name>
    <dbReference type="NCBI Taxonomy" id="1395513"/>
    <lineage>
        <taxon>Bacteria</taxon>
        <taxon>Bacillati</taxon>
        <taxon>Bacillota</taxon>
        <taxon>Bacilli</taxon>
        <taxon>Bacillales</taxon>
        <taxon>Sporolactobacillaceae</taxon>
        <taxon>Sporolactobacillus</taxon>
    </lineage>
</organism>
<dbReference type="SUPFAM" id="SSF101386">
    <property type="entry name" value="all-alpha NTP pyrophosphatases"/>
    <property type="match status" value="1"/>
</dbReference>
<reference evidence="1 2" key="1">
    <citation type="journal article" date="2013" name="Genome Announc.">
        <title>Genome Sequence of Sporolactobacillus laevolacticus DSM442, an Efficient Polymer-Grade D-Lactate Producer from Agricultural Waste Cottonseed as a Nitrogen Source.</title>
        <authorList>
            <person name="Wang H."/>
            <person name="Wang L."/>
            <person name="Ju J."/>
            <person name="Yu B."/>
            <person name="Ma Y."/>
        </authorList>
    </citation>
    <scope>NUCLEOTIDE SEQUENCE [LARGE SCALE GENOMIC DNA]</scope>
    <source>
        <strain evidence="1 2">DSM 442</strain>
    </source>
</reference>
<dbReference type="eggNOG" id="COG4508">
    <property type="taxonomic scope" value="Bacteria"/>
</dbReference>
<dbReference type="PATRIC" id="fig|1395513.3.peg.2586"/>
<keyword evidence="2" id="KW-1185">Reference proteome</keyword>
<dbReference type="Gene3D" id="1.10.4010.10">
    <property type="entry name" value="Type II deoxyuridine triphosphatase"/>
    <property type="match status" value="1"/>
</dbReference>
<evidence type="ECO:0000313" key="2">
    <source>
        <dbReference type="Proteomes" id="UP000018296"/>
    </source>
</evidence>
<dbReference type="Proteomes" id="UP000018296">
    <property type="component" value="Unassembled WGS sequence"/>
</dbReference>
<dbReference type="InterPro" id="IPR016947">
    <property type="entry name" value="UCP030140"/>
</dbReference>
<dbReference type="Pfam" id="PF08761">
    <property type="entry name" value="dUTPase_2"/>
    <property type="match status" value="1"/>
</dbReference>
<dbReference type="CDD" id="cd11527">
    <property type="entry name" value="NTP-PPase_dUTPase"/>
    <property type="match status" value="1"/>
</dbReference>
<sequence length="165" mass="19029">MNLAKLYEAQAKLDADIIEKKGLQGRNLLPNKILALNVELGELAQEVQGEWKYWKEHTTRDDKRVLDEFVDCLHFALSIGLTNEKVNIVESISMTEVDDGTNDSFVEILNEVYFSANFYDSSFTYSLLMTNLFVLGHRIGFTNDQIEAQYFKKNAVNFKRQEADY</sequence>
<dbReference type="AlphaFoldDB" id="V6IWX3"/>
<protein>
    <submittedName>
        <fullName evidence="1">dUTPase</fullName>
    </submittedName>
</protein>
<comment type="caution">
    <text evidence="1">The sequence shown here is derived from an EMBL/GenBank/DDBJ whole genome shotgun (WGS) entry which is preliminary data.</text>
</comment>
<gene>
    <name evidence="1" type="ORF">P343_12740</name>
</gene>
<dbReference type="OrthoDB" id="5506143at2"/>
<accession>V6IWX3</accession>
<dbReference type="PIRSF" id="PIRSF030140">
    <property type="entry name" value="UCP030140"/>
    <property type="match status" value="1"/>
</dbReference>
<dbReference type="InterPro" id="IPR014871">
    <property type="entry name" value="dUTPase/dCTP_pyrophosphatase"/>
</dbReference>
<evidence type="ECO:0000313" key="1">
    <source>
        <dbReference type="EMBL" id="EST11111.1"/>
    </source>
</evidence>
<dbReference type="STRING" id="1395513.P343_12740"/>
<proteinExistence type="predicted"/>
<dbReference type="EMBL" id="AWTC01000013">
    <property type="protein sequence ID" value="EST11111.1"/>
    <property type="molecule type" value="Genomic_DNA"/>
</dbReference>
<dbReference type="RefSeq" id="WP_023510788.1">
    <property type="nucleotide sequence ID" value="NZ_AWTC01000013.1"/>
</dbReference>
<name>V6IWX3_9BACL</name>